<proteinExistence type="predicted"/>
<sequence length="275" mass="32312">MDCPPKIPLPNELLSELSNAFHFDFRWSILRVSSSIFDHFLAKRQQKIIHNVHFKLRKILSINNGQHGELDYVGQHLANFQNKMSLTMSNVPIHEAVLAARVLSSVHTGNFNELYAFLESHKFARQIHPKLQKIWWDVHFLEAEQTLGARLSWDEVQIGELSPLQKYIVREKHPLPPTIWEKNGFFKENEKLLINDYFMMTQYLARPDRWELAARIGLSPTLVSSWYRKIRSKHKRVRRAKMLSSAKMPPAELEEKVENDLFDEMPPFTNLFLLN</sequence>
<gene>
    <name evidence="8" type="ORF">niasHT_029576</name>
</gene>
<dbReference type="GO" id="GO:0003677">
    <property type="term" value="F:DNA binding"/>
    <property type="evidence" value="ECO:0007669"/>
    <property type="project" value="UniProtKB-UniRule"/>
</dbReference>
<organism evidence="8 9">
    <name type="scientific">Heterodera trifolii</name>
    <dbReference type="NCBI Taxonomy" id="157864"/>
    <lineage>
        <taxon>Eukaryota</taxon>
        <taxon>Metazoa</taxon>
        <taxon>Ecdysozoa</taxon>
        <taxon>Nematoda</taxon>
        <taxon>Chromadorea</taxon>
        <taxon>Rhabditida</taxon>
        <taxon>Tylenchina</taxon>
        <taxon>Tylenchomorpha</taxon>
        <taxon>Tylenchoidea</taxon>
        <taxon>Heteroderidae</taxon>
        <taxon>Heteroderinae</taxon>
        <taxon>Heterodera</taxon>
    </lineage>
</organism>
<dbReference type="SMART" id="SM00389">
    <property type="entry name" value="HOX"/>
    <property type="match status" value="1"/>
</dbReference>
<dbReference type="SUPFAM" id="SSF46689">
    <property type="entry name" value="Homeodomain-like"/>
    <property type="match status" value="1"/>
</dbReference>
<protein>
    <recommendedName>
        <fullName evidence="7">Homeobox domain-containing protein</fullName>
    </recommendedName>
</protein>
<evidence type="ECO:0000313" key="8">
    <source>
        <dbReference type="EMBL" id="KAL3087812.1"/>
    </source>
</evidence>
<comment type="subcellular location">
    <subcellularLocation>
        <location evidence="1 5 6">Nucleus</location>
    </subcellularLocation>
</comment>
<dbReference type="Gene3D" id="1.10.10.60">
    <property type="entry name" value="Homeodomain-like"/>
    <property type="match status" value="1"/>
</dbReference>
<dbReference type="GO" id="GO:0005634">
    <property type="term" value="C:nucleus"/>
    <property type="evidence" value="ECO:0007669"/>
    <property type="project" value="UniProtKB-SubCell"/>
</dbReference>
<name>A0ABD2JB65_9BILA</name>
<feature type="domain" description="Homeobox" evidence="7">
    <location>
        <begin position="186"/>
        <end position="237"/>
    </location>
</feature>
<evidence type="ECO:0000256" key="4">
    <source>
        <dbReference type="ARBA" id="ARBA00023242"/>
    </source>
</evidence>
<keyword evidence="9" id="KW-1185">Reference proteome</keyword>
<dbReference type="PANTHER" id="PTHR10390">
    <property type="entry name" value="HOMEOBOX PROTEIN SIX"/>
    <property type="match status" value="1"/>
</dbReference>
<evidence type="ECO:0000256" key="1">
    <source>
        <dbReference type="ARBA" id="ARBA00004123"/>
    </source>
</evidence>
<dbReference type="AlphaFoldDB" id="A0ABD2JB65"/>
<evidence type="ECO:0000313" key="9">
    <source>
        <dbReference type="Proteomes" id="UP001620626"/>
    </source>
</evidence>
<comment type="caution">
    <text evidence="8">The sequence shown here is derived from an EMBL/GenBank/DDBJ whole genome shotgun (WGS) entry which is preliminary data.</text>
</comment>
<dbReference type="EMBL" id="JBICBT010001015">
    <property type="protein sequence ID" value="KAL3087812.1"/>
    <property type="molecule type" value="Genomic_DNA"/>
</dbReference>
<evidence type="ECO:0000256" key="5">
    <source>
        <dbReference type="PROSITE-ProRule" id="PRU00108"/>
    </source>
</evidence>
<feature type="DNA-binding region" description="Homeobox" evidence="5">
    <location>
        <begin position="188"/>
        <end position="238"/>
    </location>
</feature>
<dbReference type="InterPro" id="IPR009057">
    <property type="entry name" value="Homeodomain-like_sf"/>
</dbReference>
<evidence type="ECO:0000256" key="2">
    <source>
        <dbReference type="ARBA" id="ARBA00023125"/>
    </source>
</evidence>
<dbReference type="PANTHER" id="PTHR10390:SF44">
    <property type="entry name" value="SIX HOMEOBOX 4"/>
    <property type="match status" value="1"/>
</dbReference>
<dbReference type="InterPro" id="IPR001356">
    <property type="entry name" value="HD"/>
</dbReference>
<dbReference type="InterPro" id="IPR031701">
    <property type="entry name" value="SIX1_SD"/>
</dbReference>
<dbReference type="CDD" id="cd00086">
    <property type="entry name" value="homeodomain"/>
    <property type="match status" value="1"/>
</dbReference>
<dbReference type="Pfam" id="PF16878">
    <property type="entry name" value="SIX1_SD"/>
    <property type="match status" value="1"/>
</dbReference>
<dbReference type="PROSITE" id="PS50071">
    <property type="entry name" value="HOMEOBOX_2"/>
    <property type="match status" value="1"/>
</dbReference>
<dbReference type="Pfam" id="PF00046">
    <property type="entry name" value="Homeodomain"/>
    <property type="match status" value="1"/>
</dbReference>
<reference evidence="8 9" key="1">
    <citation type="submission" date="2024-10" db="EMBL/GenBank/DDBJ databases">
        <authorList>
            <person name="Kim D."/>
        </authorList>
    </citation>
    <scope>NUCLEOTIDE SEQUENCE [LARGE SCALE GENOMIC DNA]</scope>
    <source>
        <strain evidence="8">BH-2024</strain>
    </source>
</reference>
<evidence type="ECO:0000259" key="7">
    <source>
        <dbReference type="PROSITE" id="PS50071"/>
    </source>
</evidence>
<keyword evidence="2 5" id="KW-0238">DNA-binding</keyword>
<evidence type="ECO:0000256" key="3">
    <source>
        <dbReference type="ARBA" id="ARBA00023155"/>
    </source>
</evidence>
<accession>A0ABD2JB65</accession>
<keyword evidence="3 5" id="KW-0371">Homeobox</keyword>
<dbReference type="Proteomes" id="UP001620626">
    <property type="component" value="Unassembled WGS sequence"/>
</dbReference>
<keyword evidence="4 5" id="KW-0539">Nucleus</keyword>
<evidence type="ECO:0000256" key="6">
    <source>
        <dbReference type="RuleBase" id="RU000682"/>
    </source>
</evidence>